<dbReference type="Proteomes" id="UP001234581">
    <property type="component" value="Unassembled WGS sequence"/>
</dbReference>
<sequence length="677" mass="77578">MTRLIDSAVIDKLRASASQGQHVHVIQETFAIGNELQNLQLHLLDLRARSYVACAQFVKALETATTMQQINPASALGYLCQGYIHMEQGRFIAASYVYDRALEHVDKRDPLYETIQTNQAEAMQQCEKRRDFICDLPMEISARIIHYILVHEEFHQQRKYVMVSSAWWHRIMASNQLQYTIKAHRPLDERNDMVIQSFSYTASLILQLCEQPLGPFFKKYRFTNLTAFSIYASTPDTLVQSIPALSCIGTQLAKLVLSCKGLRLYPQTNASTTQLRHILAICPNLESLFCEAAIDIASIKEVYPKLKELQLCAVRGTVDREHMMMIREHLPGLKILDMAITKSSRPLFVDDTWLPCIRHLAYGERINMDHQRFQDLKLYGQQGLASLCITHTMNHFPLDDIVPTIIHHHATLQFLEFNTLLSTNDTKKMLNAMNKESHIQFTQLKTLHAYTSFTASEMDTLRAFSTFISWVIERAPCLHTVALKGYTMNRSSLEALAKRMHLRHVDFEVHDNQRPAGYDTLVAGFLRDHVNHAFDREGSHLESINVKLYEAQPMLINAIRELKHLRSFYLTATDLESEPFTQLFTSLRQGCQGLTKLSININGAIPNPILYQVSGLSNLESLTMTGDLQDADAGVLSLQRCRHLERIIHHRPIHVEIRSMLQDSNPRLHIMYPLKRT</sequence>
<protein>
    <submittedName>
        <fullName evidence="1">Uncharacterized protein</fullName>
    </submittedName>
</protein>
<gene>
    <name evidence="1" type="ORF">O0I10_006632</name>
</gene>
<dbReference type="InterPro" id="IPR032675">
    <property type="entry name" value="LRR_dom_sf"/>
</dbReference>
<dbReference type="EMBL" id="JARTCD010000030">
    <property type="protein sequence ID" value="KAJ8657568.1"/>
    <property type="molecule type" value="Genomic_DNA"/>
</dbReference>
<evidence type="ECO:0000313" key="2">
    <source>
        <dbReference type="Proteomes" id="UP001234581"/>
    </source>
</evidence>
<dbReference type="Gene3D" id="1.25.40.10">
    <property type="entry name" value="Tetratricopeptide repeat domain"/>
    <property type="match status" value="1"/>
</dbReference>
<dbReference type="GeneID" id="83214043"/>
<keyword evidence="2" id="KW-1185">Reference proteome</keyword>
<evidence type="ECO:0000313" key="1">
    <source>
        <dbReference type="EMBL" id="KAJ8657568.1"/>
    </source>
</evidence>
<name>A0AAD7V2S3_9FUNG</name>
<proteinExistence type="predicted"/>
<dbReference type="AlphaFoldDB" id="A0AAD7V2S3"/>
<organism evidence="1 2">
    <name type="scientific">Lichtheimia ornata</name>
    <dbReference type="NCBI Taxonomy" id="688661"/>
    <lineage>
        <taxon>Eukaryota</taxon>
        <taxon>Fungi</taxon>
        <taxon>Fungi incertae sedis</taxon>
        <taxon>Mucoromycota</taxon>
        <taxon>Mucoromycotina</taxon>
        <taxon>Mucoromycetes</taxon>
        <taxon>Mucorales</taxon>
        <taxon>Lichtheimiaceae</taxon>
        <taxon>Lichtheimia</taxon>
    </lineage>
</organism>
<dbReference type="RefSeq" id="XP_058342481.1">
    <property type="nucleotide sequence ID" value="XM_058486659.1"/>
</dbReference>
<dbReference type="SUPFAM" id="SSF48452">
    <property type="entry name" value="TPR-like"/>
    <property type="match status" value="1"/>
</dbReference>
<dbReference type="InterPro" id="IPR011990">
    <property type="entry name" value="TPR-like_helical_dom_sf"/>
</dbReference>
<dbReference type="Gene3D" id="3.80.10.10">
    <property type="entry name" value="Ribonuclease Inhibitor"/>
    <property type="match status" value="1"/>
</dbReference>
<reference evidence="1 2" key="1">
    <citation type="submission" date="2023-03" db="EMBL/GenBank/DDBJ databases">
        <title>Genome sequence of Lichtheimia ornata CBS 291.66.</title>
        <authorList>
            <person name="Mohabir J.T."/>
            <person name="Shea T.P."/>
            <person name="Kurbessoian T."/>
            <person name="Berby B."/>
            <person name="Fontaine J."/>
            <person name="Livny J."/>
            <person name="Gnirke A."/>
            <person name="Stajich J.E."/>
            <person name="Cuomo C.A."/>
        </authorList>
    </citation>
    <scope>NUCLEOTIDE SEQUENCE [LARGE SCALE GENOMIC DNA]</scope>
    <source>
        <strain evidence="1">CBS 291.66</strain>
    </source>
</reference>
<dbReference type="SUPFAM" id="SSF52047">
    <property type="entry name" value="RNI-like"/>
    <property type="match status" value="1"/>
</dbReference>
<accession>A0AAD7V2S3</accession>
<comment type="caution">
    <text evidence="1">The sequence shown here is derived from an EMBL/GenBank/DDBJ whole genome shotgun (WGS) entry which is preliminary data.</text>
</comment>